<reference evidence="2" key="1">
    <citation type="journal article" date="2019" name="Int. J. Syst. Evol. Microbiol.">
        <title>The Global Catalogue of Microorganisms (GCM) 10K type strain sequencing project: providing services to taxonomists for standard genome sequencing and annotation.</title>
        <authorList>
            <consortium name="The Broad Institute Genomics Platform"/>
            <consortium name="The Broad Institute Genome Sequencing Center for Infectious Disease"/>
            <person name="Wu L."/>
            <person name="Ma J."/>
        </authorList>
    </citation>
    <scope>NUCLEOTIDE SEQUENCE [LARGE SCALE GENOMIC DNA]</scope>
    <source>
        <strain evidence="2">CCUG 62981</strain>
    </source>
</reference>
<dbReference type="Proteomes" id="UP001596024">
    <property type="component" value="Unassembled WGS sequence"/>
</dbReference>
<evidence type="ECO:0000313" key="2">
    <source>
        <dbReference type="Proteomes" id="UP001596024"/>
    </source>
</evidence>
<gene>
    <name evidence="1" type="ORF">ACFPB0_04420</name>
</gene>
<evidence type="ECO:0000313" key="1">
    <source>
        <dbReference type="EMBL" id="MFC4724528.1"/>
    </source>
</evidence>
<evidence type="ECO:0008006" key="3">
    <source>
        <dbReference type="Google" id="ProtNLM"/>
    </source>
</evidence>
<proteinExistence type="predicted"/>
<dbReference type="InterPro" id="IPR036086">
    <property type="entry name" value="ParB/Sulfiredoxin_sf"/>
</dbReference>
<organism evidence="1 2">
    <name type="scientific">Glycocaulis abyssi</name>
    <dbReference type="NCBI Taxonomy" id="1433403"/>
    <lineage>
        <taxon>Bacteria</taxon>
        <taxon>Pseudomonadati</taxon>
        <taxon>Pseudomonadota</taxon>
        <taxon>Alphaproteobacteria</taxon>
        <taxon>Maricaulales</taxon>
        <taxon>Maricaulaceae</taxon>
        <taxon>Glycocaulis</taxon>
    </lineage>
</organism>
<protein>
    <recommendedName>
        <fullName evidence="3">ParB/Sulfiredoxin domain-containing protein</fullName>
    </recommendedName>
</protein>
<dbReference type="EMBL" id="JBHSGQ010000002">
    <property type="protein sequence ID" value="MFC4724528.1"/>
    <property type="molecule type" value="Genomic_DNA"/>
</dbReference>
<comment type="caution">
    <text evidence="1">The sequence shown here is derived from an EMBL/GenBank/DDBJ whole genome shotgun (WGS) entry which is preliminary data.</text>
</comment>
<accession>A0ABV9NCW5</accession>
<dbReference type="RefSeq" id="WP_371393665.1">
    <property type="nucleotide sequence ID" value="NZ_CP163421.1"/>
</dbReference>
<name>A0ABV9NCW5_9PROT</name>
<keyword evidence="2" id="KW-1185">Reference proteome</keyword>
<dbReference type="SUPFAM" id="SSF110849">
    <property type="entry name" value="ParB/Sulfiredoxin"/>
    <property type="match status" value="1"/>
</dbReference>
<sequence>MNEHDISTPPSLPPKLEPGVLFYLPLEWLHVDPEITCRWQGKTEPGLVKVIAQAFKSGGHVEPAKAALLNGRWTLIDGLHRYEAFVQATDPKTIERKRFPVISMGEAPDAVTARWWASRVNWTAHKNLTKVERREAFRRYVQANQHRKGEKRRGNFKSYREIEADLPGAKRSTLHDWMHQDFPSIAAAMAGNDEDYGGNGGLRDWQEVKAERQAAKLRDQLIALGGTEETKGHAIAAAEEAYWKLTGRKPRAIPETDGYGF</sequence>